<evidence type="ECO:0000313" key="3">
    <source>
        <dbReference type="Proteomes" id="UP000093281"/>
    </source>
</evidence>
<proteinExistence type="predicted"/>
<accession>A0A1C0B2M2</accession>
<dbReference type="EMBL" id="LCUJ01000014">
    <property type="protein sequence ID" value="OCL96527.1"/>
    <property type="molecule type" value="Genomic_DNA"/>
</dbReference>
<evidence type="ECO:0000313" key="1">
    <source>
        <dbReference type="EMBL" id="OCL96527.1"/>
    </source>
</evidence>
<dbReference type="RefSeq" id="WP_066185002.1">
    <property type="nucleotide sequence ID" value="NZ_LCUJ01000014.1"/>
</dbReference>
<sequence>MKKLFIVLFVFIFISIGALYVVLFTKSGNYYLANYIERTINNKQNDFILEIDELIINHNLLVFQASLNEKSKIEIKAIFSIFDQIADVEYKADIENLSIFNNLAQMDLNGDLKVFGEVKHQDKITTISGKSNIAKSKTEYEIILEDFLLNKVKVNILNAKIDDILAIVKQPIYTSGNINLSSDLTYNSSKFFDGLVKIDIKNAKLNNKVIEQEFKQIIKQDINYSLHMENILKDSLINSKISFLSNLANIYTKKMIFDTKSFLLKSDYKLSVSDLSKLDDFTIIPLSGNIVLDGNIFKDNSSLKVDGFSDLIGGKFKLNLLNNDLNINIDGANSRKLLNMINKNEFFDSKIDLDLKYNLISSYGNLNAKIEDGHFVKTKLTQKIYDLSKIDITKEIYKEGILKSEIKDDKLLSDFHIKADKSIIDSKNGIMDFRKNEIDTKLNVNFNKINFAILLSGNIDNPDYKFDIKDILKDTIKKNINNEKIDKKINRILEKNGVDENKDVQNIIKYLF</sequence>
<evidence type="ECO:0000313" key="2">
    <source>
        <dbReference type="EMBL" id="TLS71164.1"/>
    </source>
</evidence>
<protein>
    <submittedName>
        <fullName evidence="1">Uncharacterized protein</fullName>
    </submittedName>
</protein>
<name>A0A1C0B2M2_9BACT</name>
<reference evidence="2 4" key="3">
    <citation type="submission" date="2019-05" db="EMBL/GenBank/DDBJ databases">
        <title>Arcobacter cibarius and Arcobacter thereius providing challenges in identification an antibiotic susceptibility and Quinolone resistance.</title>
        <authorList>
            <person name="Busch A."/>
            <person name="Hanel I."/>
            <person name="Hotzel H."/>
            <person name="Tomaso H."/>
        </authorList>
    </citation>
    <scope>NUCLEOTIDE SEQUENCE [LARGE SCALE GENOMIC DNA]</scope>
    <source>
        <strain evidence="2 4">17CS1191_2</strain>
    </source>
</reference>
<reference evidence="1" key="2">
    <citation type="submission" date="2015-05" db="EMBL/GenBank/DDBJ databases">
        <authorList>
            <person name="Wang D.B."/>
            <person name="Wang M."/>
        </authorList>
    </citation>
    <scope>NUCLEOTIDE SEQUENCE [LARGE SCALE GENOMIC DNA]</scope>
    <source>
        <strain evidence="1">DU22</strain>
    </source>
</reference>
<dbReference type="AlphaFoldDB" id="A0A1C0B2M2"/>
<gene>
    <name evidence="1" type="ORF">AAX29_02066</name>
    <name evidence="2" type="ORF">FE246_09405</name>
</gene>
<dbReference type="STRING" id="544718.AAX25_01990"/>
<reference evidence="3" key="1">
    <citation type="submission" date="2015-05" db="EMBL/GenBank/DDBJ databases">
        <authorList>
            <person name="Rovetto F."/>
            <person name="Cocolin L."/>
            <person name="Illeghems K."/>
            <person name="Van Nieuwerburgh F."/>
            <person name="Houf K."/>
        </authorList>
    </citation>
    <scope>NUCLEOTIDE SEQUENCE [LARGE SCALE GENOMIC DNA]</scope>
    <source>
        <strain evidence="3">DU22</strain>
    </source>
</reference>
<organism evidence="1 3">
    <name type="scientific">Aliarcobacter thereius</name>
    <dbReference type="NCBI Taxonomy" id="544718"/>
    <lineage>
        <taxon>Bacteria</taxon>
        <taxon>Pseudomonadati</taxon>
        <taxon>Campylobacterota</taxon>
        <taxon>Epsilonproteobacteria</taxon>
        <taxon>Campylobacterales</taxon>
        <taxon>Arcobacteraceae</taxon>
        <taxon>Aliarcobacter</taxon>
    </lineage>
</organism>
<evidence type="ECO:0000313" key="4">
    <source>
        <dbReference type="Proteomes" id="UP000308001"/>
    </source>
</evidence>
<dbReference type="Proteomes" id="UP000308001">
    <property type="component" value="Unassembled WGS sequence"/>
</dbReference>
<dbReference type="EMBL" id="VBUF01000005">
    <property type="protein sequence ID" value="TLS71164.1"/>
    <property type="molecule type" value="Genomic_DNA"/>
</dbReference>
<dbReference type="OrthoDB" id="5341790at2"/>
<comment type="caution">
    <text evidence="1">The sequence shown here is derived from an EMBL/GenBank/DDBJ whole genome shotgun (WGS) entry which is preliminary data.</text>
</comment>
<dbReference type="Proteomes" id="UP000093281">
    <property type="component" value="Unassembled WGS sequence"/>
</dbReference>